<evidence type="ECO:0000259" key="6">
    <source>
        <dbReference type="PROSITE" id="PS50249"/>
    </source>
</evidence>
<evidence type="ECO:0000256" key="4">
    <source>
        <dbReference type="ARBA" id="ARBA00022833"/>
    </source>
</evidence>
<evidence type="ECO:0000256" key="3">
    <source>
        <dbReference type="ARBA" id="ARBA00022801"/>
    </source>
</evidence>
<dbReference type="AlphaFoldDB" id="A0A085TWF9"/>
<dbReference type="OrthoDB" id="9804482at2"/>
<gene>
    <name evidence="7" type="ORF">DW2_08781</name>
</gene>
<reference evidence="8" key="1">
    <citation type="submission" date="2013-04" db="EMBL/GenBank/DDBJ databases">
        <title>Thioclava sp. 13D2W-2 Genome Sequencing.</title>
        <authorList>
            <person name="Lai Q."/>
            <person name="Li G."/>
            <person name="Shao Z."/>
        </authorList>
    </citation>
    <scope>NUCLEOTIDE SEQUENCE [LARGE SCALE GENOMIC DNA]</scope>
    <source>
        <strain evidence="8">13D2W-2</strain>
    </source>
</reference>
<dbReference type="PANTHER" id="PTHR30471">
    <property type="entry name" value="DNA REPAIR PROTEIN RADC"/>
    <property type="match status" value="1"/>
</dbReference>
<dbReference type="InterPro" id="IPR001405">
    <property type="entry name" value="UPF0758"/>
</dbReference>
<keyword evidence="2" id="KW-0479">Metal-binding</keyword>
<dbReference type="PROSITE" id="PS50249">
    <property type="entry name" value="MPN"/>
    <property type="match status" value="1"/>
</dbReference>
<keyword evidence="1" id="KW-0645">Protease</keyword>
<dbReference type="InterPro" id="IPR020891">
    <property type="entry name" value="UPF0758_CS"/>
</dbReference>
<sequence length="53" mass="5764">MHNHPSGDPTPSQVDITLTQQIAQAADLFGIVLHDHLILGKETEVSLRAEGYV</sequence>
<keyword evidence="5" id="KW-0482">Metalloprotease</keyword>
<dbReference type="Pfam" id="PF04002">
    <property type="entry name" value="RadC"/>
    <property type="match status" value="1"/>
</dbReference>
<proteinExistence type="predicted"/>
<dbReference type="PATRIC" id="fig|1317124.6.peg.1782"/>
<keyword evidence="3" id="KW-0378">Hydrolase</keyword>
<organism evidence="7 8">
    <name type="scientific">Thioclava atlantica</name>
    <dbReference type="NCBI Taxonomy" id="1317124"/>
    <lineage>
        <taxon>Bacteria</taxon>
        <taxon>Pseudomonadati</taxon>
        <taxon>Pseudomonadota</taxon>
        <taxon>Alphaproteobacteria</taxon>
        <taxon>Rhodobacterales</taxon>
        <taxon>Paracoccaceae</taxon>
        <taxon>Thioclava</taxon>
    </lineage>
</organism>
<keyword evidence="4" id="KW-0862">Zinc</keyword>
<dbReference type="eggNOG" id="COG2003">
    <property type="taxonomic scope" value="Bacteria"/>
</dbReference>
<dbReference type="InterPro" id="IPR025657">
    <property type="entry name" value="RadC_JAB"/>
</dbReference>
<dbReference type="PROSITE" id="PS01302">
    <property type="entry name" value="UPF0758"/>
    <property type="match status" value="1"/>
</dbReference>
<dbReference type="GO" id="GO:0046872">
    <property type="term" value="F:metal ion binding"/>
    <property type="evidence" value="ECO:0007669"/>
    <property type="project" value="UniProtKB-KW"/>
</dbReference>
<feature type="domain" description="MPN" evidence="6">
    <location>
        <begin position="1"/>
        <end position="53"/>
    </location>
</feature>
<dbReference type="GO" id="GO:0008237">
    <property type="term" value="F:metallopeptidase activity"/>
    <property type="evidence" value="ECO:0007669"/>
    <property type="project" value="UniProtKB-KW"/>
</dbReference>
<dbReference type="Proteomes" id="UP000028607">
    <property type="component" value="Unassembled WGS sequence"/>
</dbReference>
<name>A0A085TWF9_9RHOB</name>
<reference evidence="7 8" key="2">
    <citation type="journal article" date="2015" name="Antonie Van Leeuwenhoek">
        <title>Thioclava indica sp. nov., isolated from surface seawater of the Indian Ocean.</title>
        <authorList>
            <person name="Liu Y."/>
            <person name="Lai Q."/>
            <person name="Du J."/>
            <person name="Xu H."/>
            <person name="Jiang L."/>
            <person name="Shao Z."/>
        </authorList>
    </citation>
    <scope>NUCLEOTIDE SEQUENCE [LARGE SCALE GENOMIC DNA]</scope>
    <source>
        <strain evidence="7 8">13D2W-2</strain>
    </source>
</reference>
<dbReference type="InterPro" id="IPR037518">
    <property type="entry name" value="MPN"/>
</dbReference>
<comment type="caution">
    <text evidence="7">The sequence shown here is derived from an EMBL/GenBank/DDBJ whole genome shotgun (WGS) entry which is preliminary data.</text>
</comment>
<dbReference type="PANTHER" id="PTHR30471:SF3">
    <property type="entry name" value="UPF0758 PROTEIN YEES-RELATED"/>
    <property type="match status" value="1"/>
</dbReference>
<evidence type="ECO:0000256" key="5">
    <source>
        <dbReference type="ARBA" id="ARBA00023049"/>
    </source>
</evidence>
<dbReference type="GO" id="GO:0006508">
    <property type="term" value="P:proteolysis"/>
    <property type="evidence" value="ECO:0007669"/>
    <property type="project" value="UniProtKB-KW"/>
</dbReference>
<evidence type="ECO:0000313" key="8">
    <source>
        <dbReference type="Proteomes" id="UP000028607"/>
    </source>
</evidence>
<dbReference type="EMBL" id="AQRC01000006">
    <property type="protein sequence ID" value="KFE35056.1"/>
    <property type="molecule type" value="Genomic_DNA"/>
</dbReference>
<dbReference type="Gene3D" id="3.40.140.10">
    <property type="entry name" value="Cytidine Deaminase, domain 2"/>
    <property type="match status" value="1"/>
</dbReference>
<protein>
    <recommendedName>
        <fullName evidence="6">MPN domain-containing protein</fullName>
    </recommendedName>
</protein>
<accession>A0A085TWF9</accession>
<dbReference type="STRING" id="1317124.DW2_08781"/>
<evidence type="ECO:0000256" key="1">
    <source>
        <dbReference type="ARBA" id="ARBA00022670"/>
    </source>
</evidence>
<keyword evidence="8" id="KW-1185">Reference proteome</keyword>
<evidence type="ECO:0000313" key="7">
    <source>
        <dbReference type="EMBL" id="KFE35056.1"/>
    </source>
</evidence>
<evidence type="ECO:0000256" key="2">
    <source>
        <dbReference type="ARBA" id="ARBA00022723"/>
    </source>
</evidence>